<accession>A0AAV2FXC3</accession>
<gene>
    <name evidence="2" type="ORF">LTRI10_LOCUS42568</name>
</gene>
<evidence type="ECO:0000256" key="1">
    <source>
        <dbReference type="SAM" id="MobiDB-lite"/>
    </source>
</evidence>
<dbReference type="AlphaFoldDB" id="A0AAV2FXC3"/>
<name>A0AAV2FXC3_9ROSI</name>
<organism evidence="2 3">
    <name type="scientific">Linum trigynum</name>
    <dbReference type="NCBI Taxonomy" id="586398"/>
    <lineage>
        <taxon>Eukaryota</taxon>
        <taxon>Viridiplantae</taxon>
        <taxon>Streptophyta</taxon>
        <taxon>Embryophyta</taxon>
        <taxon>Tracheophyta</taxon>
        <taxon>Spermatophyta</taxon>
        <taxon>Magnoliopsida</taxon>
        <taxon>eudicotyledons</taxon>
        <taxon>Gunneridae</taxon>
        <taxon>Pentapetalae</taxon>
        <taxon>rosids</taxon>
        <taxon>fabids</taxon>
        <taxon>Malpighiales</taxon>
        <taxon>Linaceae</taxon>
        <taxon>Linum</taxon>
    </lineage>
</organism>
<protein>
    <submittedName>
        <fullName evidence="2">Uncharacterized protein</fullName>
    </submittedName>
</protein>
<proteinExistence type="predicted"/>
<feature type="compositionally biased region" description="Basic and acidic residues" evidence="1">
    <location>
        <begin position="7"/>
        <end position="17"/>
    </location>
</feature>
<evidence type="ECO:0000313" key="2">
    <source>
        <dbReference type="EMBL" id="CAL1402579.1"/>
    </source>
</evidence>
<dbReference type="EMBL" id="OZ034820">
    <property type="protein sequence ID" value="CAL1402579.1"/>
    <property type="molecule type" value="Genomic_DNA"/>
</dbReference>
<feature type="region of interest" description="Disordered" evidence="1">
    <location>
        <begin position="1"/>
        <end position="20"/>
    </location>
</feature>
<keyword evidence="3" id="KW-1185">Reference proteome</keyword>
<evidence type="ECO:0000313" key="3">
    <source>
        <dbReference type="Proteomes" id="UP001497516"/>
    </source>
</evidence>
<reference evidence="2 3" key="1">
    <citation type="submission" date="2024-04" db="EMBL/GenBank/DDBJ databases">
        <authorList>
            <person name="Fracassetti M."/>
        </authorList>
    </citation>
    <scope>NUCLEOTIDE SEQUENCE [LARGE SCALE GENOMIC DNA]</scope>
</reference>
<dbReference type="Proteomes" id="UP001497516">
    <property type="component" value="Chromosome 7"/>
</dbReference>
<sequence>MTVSGEVSHDDKPKGEGALKAVTTEDDASLEINVAVSNDDEVKSRLKKMAGSGSPFNHWEYHWLPKKEAAPEMEKTTDATGFGERLKMISAVASGVVMKGEMMDSCGPSCQLRISSSPKDRSTEIEMKGPWEPCFERLEQHVAAAPPGRGPTAETG</sequence>